<comment type="caution">
    <text evidence="1">The sequence shown here is derived from an EMBL/GenBank/DDBJ whole genome shotgun (WGS) entry which is preliminary data.</text>
</comment>
<proteinExistence type="predicted"/>
<sequence length="161" mass="18801">MNRHFYRYALTVIDVFSLARAIPITRQGRTLSQDTKIQDGIRPSKMGQDGVNWAKQLPLYHRILNNDPQGVIAYKTPFEIYFARLRLNLPSAYSIGEKNYIRFRGKPSNKRHVTEGCIVKRKVKLHTYRVSYTSPLSGKEEWKWVSVDDVTSLTLEREKQK</sequence>
<dbReference type="AlphaFoldDB" id="A0A3M6TUD7"/>
<evidence type="ECO:0000313" key="1">
    <source>
        <dbReference type="EMBL" id="RMX45025.1"/>
    </source>
</evidence>
<organism evidence="1 2">
    <name type="scientific">Pocillopora damicornis</name>
    <name type="common">Cauliflower coral</name>
    <name type="synonym">Millepora damicornis</name>
    <dbReference type="NCBI Taxonomy" id="46731"/>
    <lineage>
        <taxon>Eukaryota</taxon>
        <taxon>Metazoa</taxon>
        <taxon>Cnidaria</taxon>
        <taxon>Anthozoa</taxon>
        <taxon>Hexacorallia</taxon>
        <taxon>Scleractinia</taxon>
        <taxon>Astrocoeniina</taxon>
        <taxon>Pocilloporidae</taxon>
        <taxon>Pocillopora</taxon>
    </lineage>
</organism>
<keyword evidence="2" id="KW-1185">Reference proteome</keyword>
<dbReference type="EMBL" id="RCHS01002905">
    <property type="protein sequence ID" value="RMX45025.1"/>
    <property type="molecule type" value="Genomic_DNA"/>
</dbReference>
<protein>
    <submittedName>
        <fullName evidence="1">Uncharacterized protein</fullName>
    </submittedName>
</protein>
<reference evidence="1 2" key="1">
    <citation type="journal article" date="2018" name="Sci. Rep.">
        <title>Comparative analysis of the Pocillopora damicornis genome highlights role of immune system in coral evolution.</title>
        <authorList>
            <person name="Cunning R."/>
            <person name="Bay R.A."/>
            <person name="Gillette P."/>
            <person name="Baker A.C."/>
            <person name="Traylor-Knowles N."/>
        </authorList>
    </citation>
    <scope>NUCLEOTIDE SEQUENCE [LARGE SCALE GENOMIC DNA]</scope>
    <source>
        <strain evidence="1">RSMAS</strain>
        <tissue evidence="1">Whole animal</tissue>
    </source>
</reference>
<evidence type="ECO:0000313" key="2">
    <source>
        <dbReference type="Proteomes" id="UP000275408"/>
    </source>
</evidence>
<accession>A0A3M6TUD7</accession>
<gene>
    <name evidence="1" type="ORF">pdam_00011487</name>
</gene>
<dbReference type="Proteomes" id="UP000275408">
    <property type="component" value="Unassembled WGS sequence"/>
</dbReference>
<name>A0A3M6TUD7_POCDA</name>